<dbReference type="OrthoDB" id="3212118at2"/>
<protein>
    <recommendedName>
        <fullName evidence="3">Pyridoxamine 5'-phosphate oxidase-like protein</fullName>
    </recommendedName>
</protein>
<gene>
    <name evidence="1" type="ORF">C8D89_10617</name>
</gene>
<proteinExistence type="predicted"/>
<organism evidence="1 2">
    <name type="scientific">Actinomycetospora cinnamomea</name>
    <dbReference type="NCBI Taxonomy" id="663609"/>
    <lineage>
        <taxon>Bacteria</taxon>
        <taxon>Bacillati</taxon>
        <taxon>Actinomycetota</taxon>
        <taxon>Actinomycetes</taxon>
        <taxon>Pseudonocardiales</taxon>
        <taxon>Pseudonocardiaceae</taxon>
        <taxon>Actinomycetospora</taxon>
    </lineage>
</organism>
<comment type="caution">
    <text evidence="1">The sequence shown here is derived from an EMBL/GenBank/DDBJ whole genome shotgun (WGS) entry which is preliminary data.</text>
</comment>
<dbReference type="EMBL" id="QEKW01000006">
    <property type="protein sequence ID" value="PVZ09362.1"/>
    <property type="molecule type" value="Genomic_DNA"/>
</dbReference>
<dbReference type="RefSeq" id="WP_116708573.1">
    <property type="nucleotide sequence ID" value="NZ_QEKW01000006.1"/>
</dbReference>
<dbReference type="AlphaFoldDB" id="A0A2U1FB08"/>
<name>A0A2U1FB08_9PSEU</name>
<reference evidence="1 2" key="1">
    <citation type="submission" date="2018-04" db="EMBL/GenBank/DDBJ databases">
        <title>Genomic Encyclopedia of Type Strains, Phase IV (KMG-IV): sequencing the most valuable type-strain genomes for metagenomic binning, comparative biology and taxonomic classification.</title>
        <authorList>
            <person name="Goeker M."/>
        </authorList>
    </citation>
    <scope>NUCLEOTIDE SEQUENCE [LARGE SCALE GENOMIC DNA]</scope>
    <source>
        <strain evidence="1 2">DSM 45771</strain>
    </source>
</reference>
<dbReference type="Gene3D" id="2.30.110.10">
    <property type="entry name" value="Electron Transport, Fmn-binding Protein, Chain A"/>
    <property type="match status" value="1"/>
</dbReference>
<evidence type="ECO:0008006" key="3">
    <source>
        <dbReference type="Google" id="ProtNLM"/>
    </source>
</evidence>
<sequence length="133" mass="14688">MLSPTTWTEIAPDDCEDLLRSCAHGRFLYTDRALPAIQPTRFQLEGSRLLFLAPPRLKIAQGHVFSFHVEADDAVWTVTAHGPVALQRPGPPQPRGRAGCRDTESFAVDPNEPLVLEIKLIVGHRIQRQAGSA</sequence>
<accession>A0A2U1FB08</accession>
<evidence type="ECO:0000313" key="1">
    <source>
        <dbReference type="EMBL" id="PVZ09362.1"/>
    </source>
</evidence>
<keyword evidence="2" id="KW-1185">Reference proteome</keyword>
<evidence type="ECO:0000313" key="2">
    <source>
        <dbReference type="Proteomes" id="UP000245639"/>
    </source>
</evidence>
<dbReference type="InterPro" id="IPR012349">
    <property type="entry name" value="Split_barrel_FMN-bd"/>
</dbReference>
<dbReference type="Proteomes" id="UP000245639">
    <property type="component" value="Unassembled WGS sequence"/>
</dbReference>